<keyword evidence="6 7" id="KW-0961">Cell wall biogenesis/degradation</keyword>
<evidence type="ECO:0000313" key="9">
    <source>
        <dbReference type="EMBL" id="MCX8525359.1"/>
    </source>
</evidence>
<evidence type="ECO:0000256" key="1">
    <source>
        <dbReference type="ARBA" id="ARBA00004752"/>
    </source>
</evidence>
<dbReference type="PROSITE" id="PS52029">
    <property type="entry name" value="LD_TPASE"/>
    <property type="match status" value="1"/>
</dbReference>
<sequence>MSHLFMKNRTLKKSILYTLFFALILTSCKKDEVSKNDEAQQSQTAGEIAKNTADPDSIKVKPVEESAPPMMQENGFYNAFAIPKDKKMRDSLYAIFSKKYNERERYAILALNRLDSKSKWNSDTLVVPAKIDTTLMSYSPFPLQLDVLSDVKKFVVFSYPIQAYGVYSNGALVKWGPTSMGKKAAQTDRGLMFANWKKKLAISTVKSEWKLPYNFNIHNTHGIGWHQYDLPGYPASHSCLRLLMKDAIWLYNYADTWVLNPGGATTKAKGTPVMVFGDYGWGKRKPWRNLLNDPNANNISVEEMTKLIQPNVEKMIFEQTNREKVTDSIKSAKASQAAIQETEVSEN</sequence>
<comment type="pathway">
    <text evidence="1 7">Cell wall biogenesis; peptidoglycan biosynthesis.</text>
</comment>
<feature type="active site" description="Nucleophile" evidence="7">
    <location>
        <position position="239"/>
    </location>
</feature>
<protein>
    <submittedName>
        <fullName evidence="9">L,D-transpeptidase</fullName>
    </submittedName>
</protein>
<keyword evidence="4 7" id="KW-0133">Cell shape</keyword>
<comment type="similarity">
    <text evidence="2">Belongs to the YkuD family.</text>
</comment>
<evidence type="ECO:0000256" key="2">
    <source>
        <dbReference type="ARBA" id="ARBA00005992"/>
    </source>
</evidence>
<evidence type="ECO:0000256" key="4">
    <source>
        <dbReference type="ARBA" id="ARBA00022960"/>
    </source>
</evidence>
<name>A0ABT3XUL9_9FLAO</name>
<evidence type="ECO:0000256" key="5">
    <source>
        <dbReference type="ARBA" id="ARBA00022984"/>
    </source>
</evidence>
<gene>
    <name evidence="9" type="ORF">OF897_15680</name>
</gene>
<dbReference type="EMBL" id="JAOVZW010000019">
    <property type="protein sequence ID" value="MCX8525359.1"/>
    <property type="molecule type" value="Genomic_DNA"/>
</dbReference>
<accession>A0ABT3XUL9</accession>
<evidence type="ECO:0000259" key="8">
    <source>
        <dbReference type="PROSITE" id="PS52029"/>
    </source>
</evidence>
<dbReference type="CDD" id="cd16913">
    <property type="entry name" value="YkuD_like"/>
    <property type="match status" value="1"/>
</dbReference>
<dbReference type="PANTHER" id="PTHR30582:SF2">
    <property type="entry name" value="L,D-TRANSPEPTIDASE YCIB-RELATED"/>
    <property type="match status" value="1"/>
</dbReference>
<dbReference type="InterPro" id="IPR038063">
    <property type="entry name" value="Transpep_catalytic_dom"/>
</dbReference>
<evidence type="ECO:0000256" key="6">
    <source>
        <dbReference type="ARBA" id="ARBA00023316"/>
    </source>
</evidence>
<dbReference type="Gene3D" id="2.40.440.10">
    <property type="entry name" value="L,D-transpeptidase catalytic domain-like"/>
    <property type="match status" value="1"/>
</dbReference>
<feature type="active site" description="Proton donor/acceptor" evidence="7">
    <location>
        <position position="226"/>
    </location>
</feature>
<dbReference type="PANTHER" id="PTHR30582">
    <property type="entry name" value="L,D-TRANSPEPTIDASE"/>
    <property type="match status" value="1"/>
</dbReference>
<dbReference type="InterPro" id="IPR005490">
    <property type="entry name" value="LD_TPept_cat_dom"/>
</dbReference>
<keyword evidence="3" id="KW-0808">Transferase</keyword>
<comment type="caution">
    <text evidence="9">The sequence shown here is derived from an EMBL/GenBank/DDBJ whole genome shotgun (WGS) entry which is preliminary data.</text>
</comment>
<dbReference type="PROSITE" id="PS51257">
    <property type="entry name" value="PROKAR_LIPOPROTEIN"/>
    <property type="match status" value="1"/>
</dbReference>
<keyword evidence="5 7" id="KW-0573">Peptidoglycan synthesis</keyword>
<dbReference type="Pfam" id="PF03734">
    <property type="entry name" value="YkuD"/>
    <property type="match status" value="1"/>
</dbReference>
<evidence type="ECO:0000313" key="10">
    <source>
        <dbReference type="Proteomes" id="UP001073122"/>
    </source>
</evidence>
<keyword evidence="10" id="KW-1185">Reference proteome</keyword>
<proteinExistence type="inferred from homology"/>
<reference evidence="9" key="1">
    <citation type="submission" date="2022-10" db="EMBL/GenBank/DDBJ databases">
        <title>Chryseobacterium sp. nov., a novel bacterial species.</title>
        <authorList>
            <person name="Cao Y."/>
        </authorList>
    </citation>
    <scope>NUCLEOTIDE SEQUENCE</scope>
    <source>
        <strain evidence="9">CCTCC AB2015118</strain>
    </source>
</reference>
<dbReference type="RefSeq" id="WP_267266621.1">
    <property type="nucleotide sequence ID" value="NZ_JAOVZW010000019.1"/>
</dbReference>
<feature type="domain" description="L,D-TPase catalytic" evidence="8">
    <location>
        <begin position="153"/>
        <end position="276"/>
    </location>
</feature>
<dbReference type="InterPro" id="IPR050979">
    <property type="entry name" value="LD-transpeptidase"/>
</dbReference>
<dbReference type="SUPFAM" id="SSF141523">
    <property type="entry name" value="L,D-transpeptidase catalytic domain-like"/>
    <property type="match status" value="1"/>
</dbReference>
<dbReference type="Proteomes" id="UP001073122">
    <property type="component" value="Unassembled WGS sequence"/>
</dbReference>
<evidence type="ECO:0000256" key="7">
    <source>
        <dbReference type="PROSITE-ProRule" id="PRU01373"/>
    </source>
</evidence>
<evidence type="ECO:0000256" key="3">
    <source>
        <dbReference type="ARBA" id="ARBA00022679"/>
    </source>
</evidence>
<organism evidence="9 10">
    <name type="scientific">Chryseobacterium formosus</name>
    <dbReference type="NCBI Taxonomy" id="1537363"/>
    <lineage>
        <taxon>Bacteria</taxon>
        <taxon>Pseudomonadati</taxon>
        <taxon>Bacteroidota</taxon>
        <taxon>Flavobacteriia</taxon>
        <taxon>Flavobacteriales</taxon>
        <taxon>Weeksellaceae</taxon>
        <taxon>Chryseobacterium group</taxon>
        <taxon>Chryseobacterium</taxon>
    </lineage>
</organism>